<keyword evidence="1" id="KW-0614">Plasmid</keyword>
<dbReference type="AlphaFoldDB" id="A0A1L7NP07"/>
<evidence type="ECO:0000313" key="1">
    <source>
        <dbReference type="EMBL" id="BAW27208.1"/>
    </source>
</evidence>
<dbReference type="EMBL" id="AP015031">
    <property type="protein sequence ID" value="BAW27208.1"/>
    <property type="molecule type" value="Genomic_DNA"/>
</dbReference>
<protein>
    <submittedName>
        <fullName evidence="1">Uncharacterized protein</fullName>
    </submittedName>
</protein>
<name>A0A1L7NP07_PSEPU</name>
<evidence type="ECO:0000313" key="2">
    <source>
        <dbReference type="Proteomes" id="UP000218731"/>
    </source>
</evidence>
<reference evidence="1 2" key="1">
    <citation type="submission" date="2015-11" db="EMBL/GenBank/DDBJ databases">
        <title>Complete genome sequencing of a biphenyl-degrading bacterium, Pseudomonas putida KF715 (=NBRC110667).</title>
        <authorList>
            <person name="Suenaga H."/>
            <person name="Fujihara N."/>
            <person name="Watanabe T."/>
            <person name="Hirose J."/>
            <person name="Kimura N."/>
            <person name="Yamazoe A."/>
            <person name="Hosoyama A."/>
            <person name="Shimodaira J."/>
            <person name="Furukawa K."/>
        </authorList>
    </citation>
    <scope>NUCLEOTIDE SEQUENCE [LARGE SCALE GENOMIC DNA]</scope>
    <source>
        <strain evidence="1 2">KF715</strain>
        <plasmid evidence="2">Plasmid pkf715b dna</plasmid>
    </source>
</reference>
<accession>A0A1L7NP07</accession>
<gene>
    <name evidence="1" type="ORF">KF715C_pB1020</name>
</gene>
<geneLocation type="plasmid" evidence="2">
    <name>pkf715b dna</name>
</geneLocation>
<dbReference type="Proteomes" id="UP000218731">
    <property type="component" value="Plasmid pKF715B"/>
</dbReference>
<proteinExistence type="predicted"/>
<sequence>MSSLVSDGKRFSEWRRSFGVSDGGGVFVPSAMAGDETEMNVMLCAFGDGQSTIVHLNHHFVPSDWLKRESPNTLNWSRWLKTVHKLLWLRPVRHSQRLAWIRITDWPQHDHAVDNLDAELVAHGKAQLFQDVWG</sequence>
<organism evidence="1 2">
    <name type="scientific">Pseudomonas putida</name>
    <name type="common">Arthrobacter siderocapsulatus</name>
    <dbReference type="NCBI Taxonomy" id="303"/>
    <lineage>
        <taxon>Bacteria</taxon>
        <taxon>Pseudomonadati</taxon>
        <taxon>Pseudomonadota</taxon>
        <taxon>Gammaproteobacteria</taxon>
        <taxon>Pseudomonadales</taxon>
        <taxon>Pseudomonadaceae</taxon>
        <taxon>Pseudomonas</taxon>
    </lineage>
</organism>